<dbReference type="KEGG" id="saqu:EJC51_01270"/>
<dbReference type="EMBL" id="CP034463">
    <property type="protein sequence ID" value="AZP14899.1"/>
    <property type="molecule type" value="Genomic_DNA"/>
</dbReference>
<keyword evidence="2" id="KW-1185">Reference proteome</keyword>
<evidence type="ECO:0000313" key="2">
    <source>
        <dbReference type="Proteomes" id="UP000280197"/>
    </source>
</evidence>
<name>A0A3S5HMF0_9ACTN</name>
<dbReference type="Proteomes" id="UP000280197">
    <property type="component" value="Chromosome"/>
</dbReference>
<evidence type="ECO:0000313" key="1">
    <source>
        <dbReference type="EMBL" id="AZP14899.1"/>
    </source>
</evidence>
<proteinExistence type="predicted"/>
<gene>
    <name evidence="1" type="ORF">EJC51_01270</name>
</gene>
<dbReference type="AlphaFoldDB" id="A0A3S5HMF0"/>
<organism evidence="1 2">
    <name type="scientific">Streptomyces aquilus</name>
    <dbReference type="NCBI Taxonomy" id="2548456"/>
    <lineage>
        <taxon>Bacteria</taxon>
        <taxon>Bacillati</taxon>
        <taxon>Actinomycetota</taxon>
        <taxon>Actinomycetes</taxon>
        <taxon>Kitasatosporales</taxon>
        <taxon>Streptomycetaceae</taxon>
        <taxon>Streptomyces</taxon>
    </lineage>
</organism>
<accession>A0A3S5HMF0</accession>
<dbReference type="RefSeq" id="WP_126269286.1">
    <property type="nucleotide sequence ID" value="NZ_CP034463.1"/>
</dbReference>
<reference evidence="1 2" key="1">
    <citation type="submission" date="2018-12" db="EMBL/GenBank/DDBJ databases">
        <authorList>
            <person name="Li K."/>
        </authorList>
    </citation>
    <scope>NUCLEOTIDE SEQUENCE [LARGE SCALE GENOMIC DNA]</scope>
    <source>
        <strain evidence="2">CR22</strain>
    </source>
</reference>
<protein>
    <submittedName>
        <fullName evidence="1">Uncharacterized protein</fullName>
    </submittedName>
</protein>
<sequence>MTEAVRQEVEQILHAVLATPQVVDEWAAARLTKAPAPTVDFTAVTPEILPERTQPLQRLGGDGYVP</sequence>